<reference evidence="1 2" key="1">
    <citation type="submission" date="2014-03" db="EMBL/GenBank/DDBJ databases">
        <title>Genomics of Bifidobacteria.</title>
        <authorList>
            <person name="Ventura M."/>
            <person name="Milani C."/>
            <person name="Lugli G.A."/>
        </authorList>
    </citation>
    <scope>NUCLEOTIDE SEQUENCE [LARGE SCALE GENOMIC DNA]</scope>
    <source>
        <strain evidence="1 2">LMG 11591</strain>
    </source>
</reference>
<proteinExistence type="predicted"/>
<dbReference type="AlphaFoldDB" id="A0A087BCW5"/>
<sequence>MQRKLNSLAQCFHAMFHRPSYFLNEHDQIINEYDPIIPDEDLYRWLGWCIYYGRPKEEYPDAQRLRDTYGH</sequence>
<evidence type="ECO:0000313" key="1">
    <source>
        <dbReference type="EMBL" id="KFI68865.1"/>
    </source>
</evidence>
<dbReference type="STRING" id="1692.BMAGN_0743"/>
<keyword evidence="2" id="KW-1185">Reference proteome</keyword>
<dbReference type="RefSeq" id="WP_034250312.1">
    <property type="nucleotide sequence ID" value="NZ_JGZB01000003.1"/>
</dbReference>
<accession>A0A087BCW5</accession>
<gene>
    <name evidence="1" type="ORF">BMAGN_0743</name>
</gene>
<organism evidence="1 2">
    <name type="scientific">Bifidobacterium magnum</name>
    <dbReference type="NCBI Taxonomy" id="1692"/>
    <lineage>
        <taxon>Bacteria</taxon>
        <taxon>Bacillati</taxon>
        <taxon>Actinomycetota</taxon>
        <taxon>Actinomycetes</taxon>
        <taxon>Bifidobacteriales</taxon>
        <taxon>Bifidobacteriaceae</taxon>
        <taxon>Bifidobacterium</taxon>
    </lineage>
</organism>
<dbReference type="Proteomes" id="UP000029052">
    <property type="component" value="Unassembled WGS sequence"/>
</dbReference>
<name>A0A087BCW5_9BIFI</name>
<dbReference type="EMBL" id="JGZB01000003">
    <property type="protein sequence ID" value="KFI68865.1"/>
    <property type="molecule type" value="Genomic_DNA"/>
</dbReference>
<evidence type="ECO:0000313" key="2">
    <source>
        <dbReference type="Proteomes" id="UP000029052"/>
    </source>
</evidence>
<comment type="caution">
    <text evidence="1">The sequence shown here is derived from an EMBL/GenBank/DDBJ whole genome shotgun (WGS) entry which is preliminary data.</text>
</comment>
<protein>
    <submittedName>
        <fullName evidence="1">Uncharacterized protein</fullName>
    </submittedName>
</protein>